<protein>
    <recommendedName>
        <fullName evidence="10">AA9 family lytic polysaccharide monooxygenase</fullName>
        <ecNumber evidence="10">1.14.99.56</ecNumber>
    </recommendedName>
    <alternativeName>
        <fullName evidence="10">Endo-beta-1,4-glucanase</fullName>
    </alternativeName>
    <alternativeName>
        <fullName evidence="10">Glycosyl hydrolase 61 family protein</fullName>
    </alternativeName>
</protein>
<dbReference type="Proteomes" id="UP001215151">
    <property type="component" value="Unassembled WGS sequence"/>
</dbReference>
<dbReference type="GO" id="GO:0005576">
    <property type="term" value="C:extracellular region"/>
    <property type="evidence" value="ECO:0007669"/>
    <property type="project" value="UniProtKB-SubCell"/>
</dbReference>
<keyword evidence="9 10" id="KW-0624">Polysaccharide degradation</keyword>
<proteinExistence type="predicted"/>
<evidence type="ECO:0000313" key="15">
    <source>
        <dbReference type="Proteomes" id="UP001215151"/>
    </source>
</evidence>
<evidence type="ECO:0000256" key="7">
    <source>
        <dbReference type="ARBA" id="ARBA00023157"/>
    </source>
</evidence>
<accession>A0AAD7U130</accession>
<organism evidence="14 15">
    <name type="scientific">Trametes cubensis</name>
    <dbReference type="NCBI Taxonomy" id="1111947"/>
    <lineage>
        <taxon>Eukaryota</taxon>
        <taxon>Fungi</taxon>
        <taxon>Dikarya</taxon>
        <taxon>Basidiomycota</taxon>
        <taxon>Agaricomycotina</taxon>
        <taxon>Agaricomycetes</taxon>
        <taxon>Polyporales</taxon>
        <taxon>Polyporaceae</taxon>
        <taxon>Trametes</taxon>
    </lineage>
</organism>
<feature type="region of interest" description="Disordered" evidence="11">
    <location>
        <begin position="923"/>
        <end position="973"/>
    </location>
</feature>
<keyword evidence="4" id="KW-0560">Oxidoreductase</keyword>
<evidence type="ECO:0000256" key="2">
    <source>
        <dbReference type="ARBA" id="ARBA00022729"/>
    </source>
</evidence>
<dbReference type="GO" id="GO:0004497">
    <property type="term" value="F:monooxygenase activity"/>
    <property type="evidence" value="ECO:0007669"/>
    <property type="project" value="UniProtKB-KW"/>
</dbReference>
<comment type="subcellular location">
    <subcellularLocation>
        <location evidence="10">Secreted</location>
    </subcellularLocation>
</comment>
<evidence type="ECO:0000256" key="11">
    <source>
        <dbReference type="SAM" id="MobiDB-lite"/>
    </source>
</evidence>
<sequence length="973" mass="105431">MKVVSLTAAALLAGSASAHTIFQKLYVNGVDQGELTGIRAPDYDGPITDVTSNDIICNGGINPYHQPVSQAVIDVPAGATVTAEWHHTLDQQPNDPADPIDASHKGPIISYLAKVQDATDMDVTGLQWFKIYEDGLTVSDQTWAVDRLIANKGKVTFQIPSCIESGQYLLRHEIIALHAASSYPGAQFYMECAQINITGGSGSKSPATVPFPGAYHGTDPGIKINIYQTLNNYTIPAAAFSEVLMHGLGITPDAAQHLPTVVAFELALLVLSLMLPMSIVVPAVGSAELHPGLFLFRLRGIDKSIEVHSYISTMAIVEKTISVTADNLDQKVNLMMAFMPPTVDFDNVVPIAWQVISLKGTDSESWKWNSSSAGSRAIVDPNNATVISREYKPINVGRSSNMTQDKTAPTTYSGTNARVVNQSGAYADIGAGFVTDNGDTFNTVLVNRRVAHTAEAFVDYEPVLTIWATADYAEDQLLDSGVKTIPTLWSRNLLTITGAQVRLAVSRDKTTGAVSIKLQSAPSAFQVSATSATVYKVDLAFASPGIVQNGGFDTEAHLELVLPQKVSCNDAELAVIAAINTTPTIYGKVFVKGHSGATLLKSETHFETWLDINPASPRWFGVITDGPNAAFDGTNGEAFAQANAEDGTGEIIEESEEPEAAAPVTKAKGNGKFGIGNSSSQPQEGRMEDLSFCFHLQSFRRVQSQIHKMYVRVNIVDAWFYISRHELQVSSLNSTKVVAIDQVNIYYKFDKDAIPADLHQFRIRIDQALASVVVPPLAANFEPLRDLEPGWTLTSWDNRARLNDYHFWLRRAWPVSRGSSRECQCMISPVHFQGSDTEAHLELRLPQKVSCNEAELAVIAAIDANTTVYGKAFVEGHSGAALLKSEKNFETWVVINPASPHWFGITKDGPSAAFNGANREAFSKVTSKEPNDNSNGDGNDEDEKELDVAAPVKGKGRLGSVRDEERRGLSSFN</sequence>
<dbReference type="AlphaFoldDB" id="A0AAD7U130"/>
<dbReference type="Pfam" id="PF03443">
    <property type="entry name" value="AA9"/>
    <property type="match status" value="1"/>
</dbReference>
<dbReference type="PANTHER" id="PTHR33353">
    <property type="entry name" value="PUTATIVE (AFU_ORTHOLOGUE AFUA_1G12560)-RELATED"/>
    <property type="match status" value="1"/>
</dbReference>
<dbReference type="CDD" id="cd21175">
    <property type="entry name" value="LPMO_AA9"/>
    <property type="match status" value="1"/>
</dbReference>
<keyword evidence="15" id="KW-1185">Reference proteome</keyword>
<keyword evidence="5" id="KW-0186">Copper</keyword>
<evidence type="ECO:0000256" key="5">
    <source>
        <dbReference type="ARBA" id="ARBA00023008"/>
    </source>
</evidence>
<keyword evidence="8 10" id="KW-0119">Carbohydrate metabolism</keyword>
<name>A0AAD7U130_9APHY</name>
<comment type="catalytic activity">
    <reaction evidence="10">
        <text>[(1-&gt;4)-beta-D-glucosyl]n+m + reduced acceptor + O2 = 4-dehydro-beta-D-glucosyl-[(1-&gt;4)-beta-D-glucosyl]n-1 + [(1-&gt;4)-beta-D-glucosyl]m + acceptor + H2O.</text>
        <dbReference type="EC" id="1.14.99.56"/>
    </reaction>
</comment>
<dbReference type="GO" id="GO:0030245">
    <property type="term" value="P:cellulose catabolic process"/>
    <property type="evidence" value="ECO:0007669"/>
    <property type="project" value="UniProtKB-UniRule"/>
</dbReference>
<dbReference type="InterPro" id="IPR005103">
    <property type="entry name" value="AA9_LPMO"/>
</dbReference>
<feature type="region of interest" description="Disordered" evidence="11">
    <location>
        <begin position="654"/>
        <end position="683"/>
    </location>
</feature>
<evidence type="ECO:0000256" key="6">
    <source>
        <dbReference type="ARBA" id="ARBA00023033"/>
    </source>
</evidence>
<comment type="caution">
    <text evidence="14">The sequence shown here is derived from an EMBL/GenBank/DDBJ whole genome shotgun (WGS) entry which is preliminary data.</text>
</comment>
<evidence type="ECO:0000256" key="4">
    <source>
        <dbReference type="ARBA" id="ARBA00023002"/>
    </source>
</evidence>
<keyword evidence="3 10" id="KW-0136">Cellulose degradation</keyword>
<keyword evidence="10" id="KW-0964">Secreted</keyword>
<keyword evidence="7 10" id="KW-1015">Disulfide bond</keyword>
<keyword evidence="2 12" id="KW-0732">Signal</keyword>
<dbReference type="GO" id="GO:0030248">
    <property type="term" value="F:cellulose binding"/>
    <property type="evidence" value="ECO:0007669"/>
    <property type="project" value="UniProtKB-UniRule"/>
</dbReference>
<evidence type="ECO:0000256" key="12">
    <source>
        <dbReference type="SAM" id="SignalP"/>
    </source>
</evidence>
<evidence type="ECO:0000313" key="14">
    <source>
        <dbReference type="EMBL" id="KAJ8495450.1"/>
    </source>
</evidence>
<dbReference type="EMBL" id="JAPEVG010000024">
    <property type="protein sequence ID" value="KAJ8495450.1"/>
    <property type="molecule type" value="Genomic_DNA"/>
</dbReference>
<evidence type="ECO:0000256" key="1">
    <source>
        <dbReference type="ARBA" id="ARBA00022723"/>
    </source>
</evidence>
<dbReference type="GO" id="GO:0008810">
    <property type="term" value="F:cellulase activity"/>
    <property type="evidence" value="ECO:0007669"/>
    <property type="project" value="UniProtKB-UniRule"/>
</dbReference>
<evidence type="ECO:0000259" key="13">
    <source>
        <dbReference type="Pfam" id="PF03443"/>
    </source>
</evidence>
<feature type="signal peptide" evidence="12">
    <location>
        <begin position="1"/>
        <end position="18"/>
    </location>
</feature>
<comment type="domain">
    <text evidence="10">Has a modular structure: an endo-beta-1,4-glucanase catalytic module at the N-terminus, a linker rich in serines and threonines, and a C-terminal carbohydrate-binding module (CBM).</text>
</comment>
<evidence type="ECO:0000256" key="8">
    <source>
        <dbReference type="ARBA" id="ARBA00023277"/>
    </source>
</evidence>
<evidence type="ECO:0000256" key="10">
    <source>
        <dbReference type="RuleBase" id="RU368122"/>
    </source>
</evidence>
<reference evidence="14" key="1">
    <citation type="submission" date="2022-11" db="EMBL/GenBank/DDBJ databases">
        <title>Genome Sequence of Cubamyces cubensis.</title>
        <authorList>
            <person name="Buettner E."/>
        </authorList>
    </citation>
    <scope>NUCLEOTIDE SEQUENCE</scope>
    <source>
        <strain evidence="14">MPL-01</strain>
    </source>
</reference>
<dbReference type="GO" id="GO:0046872">
    <property type="term" value="F:metal ion binding"/>
    <property type="evidence" value="ECO:0007669"/>
    <property type="project" value="UniProtKB-KW"/>
</dbReference>
<dbReference type="Gene3D" id="2.70.50.70">
    <property type="match status" value="1"/>
</dbReference>
<dbReference type="InterPro" id="IPR049892">
    <property type="entry name" value="AA9"/>
</dbReference>
<feature type="domain" description="Auxiliary Activity family 9 catalytic" evidence="13">
    <location>
        <begin position="19"/>
        <end position="231"/>
    </location>
</feature>
<dbReference type="PANTHER" id="PTHR33353:SF18">
    <property type="entry name" value="ENDOGLUCANASE II"/>
    <property type="match status" value="1"/>
</dbReference>
<evidence type="ECO:0000256" key="9">
    <source>
        <dbReference type="ARBA" id="ARBA00023326"/>
    </source>
</evidence>
<feature type="compositionally biased region" description="Basic and acidic residues" evidence="11">
    <location>
        <begin position="960"/>
        <end position="973"/>
    </location>
</feature>
<comment type="function">
    <text evidence="10">Lytic polysaccharide monooxygenase (LMPO) that depolymerizes crystalline and amorphous polysaccharides via the oxidation of scissile alpha- or beta-(1-4)-glycosidic bonds, yielding C1 and/or C4 oxidation products. Catalysis by LPMOs requires the reduction of the active-site copper from Cu(II) to Cu(I) by a reducing agent and H(2)O(2) or O(2) as a cosubstrate.</text>
</comment>
<keyword evidence="1" id="KW-0479">Metal-binding</keyword>
<evidence type="ECO:0000256" key="3">
    <source>
        <dbReference type="ARBA" id="ARBA00023001"/>
    </source>
</evidence>
<keyword evidence="6" id="KW-0503">Monooxygenase</keyword>
<gene>
    <name evidence="14" type="ORF">ONZ51_g1722</name>
</gene>
<dbReference type="EC" id="1.14.99.56" evidence="10"/>
<feature type="chain" id="PRO_5041930274" description="AA9 family lytic polysaccharide monooxygenase" evidence="12">
    <location>
        <begin position="19"/>
        <end position="973"/>
    </location>
</feature>